<name>A0ABY6PPN3_9ACTN</name>
<protein>
    <submittedName>
        <fullName evidence="3">Uncharacterized protein</fullName>
    </submittedName>
</protein>
<dbReference type="EMBL" id="CP098740">
    <property type="protein sequence ID" value="UZK54070.1"/>
    <property type="molecule type" value="Genomic_DNA"/>
</dbReference>
<keyword evidence="2" id="KW-0812">Transmembrane</keyword>
<organism evidence="3 4">
    <name type="scientific">Streptomyces drozdowiczii</name>
    <dbReference type="NCBI Taxonomy" id="202862"/>
    <lineage>
        <taxon>Bacteria</taxon>
        <taxon>Bacillati</taxon>
        <taxon>Actinomycetota</taxon>
        <taxon>Actinomycetes</taxon>
        <taxon>Kitasatosporales</taxon>
        <taxon>Streptomycetaceae</taxon>
        <taxon>Streptomyces</taxon>
    </lineage>
</organism>
<keyword evidence="2" id="KW-1133">Transmembrane helix</keyword>
<proteinExistence type="predicted"/>
<sequence length="84" mass="9291">MHQQRYVQRRGANHGLHIVLTVLTCGLWAITGWPIAAAMGRKTVTTIPAPPLPPGPYPPQQPYQAPPFYGQQPPPPQQGWPPHQ</sequence>
<reference evidence="3" key="1">
    <citation type="journal article" date="2022" name="Front. Microbiol.">
        <title>Mirubactin C rescues the lethal effect of cell wall biosynthesis mutations in Bacillus subtilis.</title>
        <authorList>
            <person name="Kepplinger B."/>
            <person name="Wen X."/>
            <person name="Tyler A.R."/>
            <person name="Kim B.Y."/>
            <person name="Brown J."/>
            <person name="Banks P."/>
            <person name="Dashti Y."/>
            <person name="Mackenzie E.S."/>
            <person name="Wills C."/>
            <person name="Kawai Y."/>
            <person name="Waldron K.J."/>
            <person name="Allenby N.E.E."/>
            <person name="Wu L.J."/>
            <person name="Hall M.J."/>
            <person name="Errington J."/>
        </authorList>
    </citation>
    <scope>NUCLEOTIDE SEQUENCE</scope>
    <source>
        <strain evidence="3">MDA8-470</strain>
    </source>
</reference>
<dbReference type="RefSeq" id="WP_265540487.1">
    <property type="nucleotide sequence ID" value="NZ_CP098740.1"/>
</dbReference>
<dbReference type="Proteomes" id="UP001164963">
    <property type="component" value="Chromosome"/>
</dbReference>
<keyword evidence="4" id="KW-1185">Reference proteome</keyword>
<evidence type="ECO:0000256" key="1">
    <source>
        <dbReference type="SAM" id="MobiDB-lite"/>
    </source>
</evidence>
<evidence type="ECO:0000313" key="3">
    <source>
        <dbReference type="EMBL" id="UZK54070.1"/>
    </source>
</evidence>
<feature type="compositionally biased region" description="Pro residues" evidence="1">
    <location>
        <begin position="48"/>
        <end position="65"/>
    </location>
</feature>
<gene>
    <name evidence="3" type="ORF">NEH16_07820</name>
</gene>
<feature type="compositionally biased region" description="Pro residues" evidence="1">
    <location>
        <begin position="72"/>
        <end position="84"/>
    </location>
</feature>
<feature type="transmembrane region" description="Helical" evidence="2">
    <location>
        <begin position="12"/>
        <end position="36"/>
    </location>
</feature>
<evidence type="ECO:0000256" key="2">
    <source>
        <dbReference type="SAM" id="Phobius"/>
    </source>
</evidence>
<feature type="region of interest" description="Disordered" evidence="1">
    <location>
        <begin position="45"/>
        <end position="84"/>
    </location>
</feature>
<accession>A0ABY6PPN3</accession>
<evidence type="ECO:0000313" key="4">
    <source>
        <dbReference type="Proteomes" id="UP001164963"/>
    </source>
</evidence>
<keyword evidence="2" id="KW-0472">Membrane</keyword>